<dbReference type="OrthoDB" id="1357022at2759"/>
<dbReference type="SUPFAM" id="SSF52540">
    <property type="entry name" value="P-loop containing nucleoside triphosphate hydrolases"/>
    <property type="match status" value="1"/>
</dbReference>
<keyword evidence="1" id="KW-0433">Leucine-rich repeat</keyword>
<evidence type="ECO:0000259" key="5">
    <source>
        <dbReference type="PROSITE" id="PS50104"/>
    </source>
</evidence>
<proteinExistence type="predicted"/>
<dbReference type="InterPro" id="IPR027417">
    <property type="entry name" value="P-loop_NTPase"/>
</dbReference>
<dbReference type="Pfam" id="PF01582">
    <property type="entry name" value="TIR"/>
    <property type="match status" value="1"/>
</dbReference>
<dbReference type="SUPFAM" id="SSF46785">
    <property type="entry name" value="Winged helix' DNA-binding domain"/>
    <property type="match status" value="1"/>
</dbReference>
<evidence type="ECO:0000313" key="7">
    <source>
        <dbReference type="Proteomes" id="UP000585474"/>
    </source>
</evidence>
<evidence type="ECO:0000256" key="3">
    <source>
        <dbReference type="ARBA" id="ARBA00022821"/>
    </source>
</evidence>
<evidence type="ECO:0000256" key="2">
    <source>
        <dbReference type="ARBA" id="ARBA00022737"/>
    </source>
</evidence>
<dbReference type="Proteomes" id="UP000585474">
    <property type="component" value="Unassembled WGS sequence"/>
</dbReference>
<dbReference type="Gene3D" id="3.40.50.10140">
    <property type="entry name" value="Toll/interleukin-1 receptor homology (TIR) domain"/>
    <property type="match status" value="1"/>
</dbReference>
<dbReference type="GO" id="GO:0006952">
    <property type="term" value="P:defense response"/>
    <property type="evidence" value="ECO:0007669"/>
    <property type="project" value="UniProtKB-KW"/>
</dbReference>
<dbReference type="SUPFAM" id="SSF52058">
    <property type="entry name" value="L domain-like"/>
    <property type="match status" value="1"/>
</dbReference>
<dbReference type="PROSITE" id="PS51450">
    <property type="entry name" value="LRR"/>
    <property type="match status" value="1"/>
</dbReference>
<evidence type="ECO:0000313" key="6">
    <source>
        <dbReference type="EMBL" id="GFS31634.1"/>
    </source>
</evidence>
<dbReference type="GO" id="GO:0043531">
    <property type="term" value="F:ADP binding"/>
    <property type="evidence" value="ECO:0007669"/>
    <property type="project" value="InterPro"/>
</dbReference>
<dbReference type="Gene3D" id="1.10.8.430">
    <property type="entry name" value="Helical domain of apoptotic protease-activating factors"/>
    <property type="match status" value="1"/>
</dbReference>
<evidence type="ECO:0000256" key="1">
    <source>
        <dbReference type="ARBA" id="ARBA00022614"/>
    </source>
</evidence>
<dbReference type="Gene3D" id="3.80.10.10">
    <property type="entry name" value="Ribonuclease Inhibitor"/>
    <property type="match status" value="2"/>
</dbReference>
<dbReference type="FunFam" id="3.40.50.10140:FF:000007">
    <property type="entry name" value="Disease resistance protein (TIR-NBS-LRR class)"/>
    <property type="match status" value="1"/>
</dbReference>
<name>A0A7J0DBG1_9ERIC</name>
<dbReference type="InterPro" id="IPR036390">
    <property type="entry name" value="WH_DNA-bd_sf"/>
</dbReference>
<dbReference type="InterPro" id="IPR058192">
    <property type="entry name" value="WHD_ROQ1-like"/>
</dbReference>
<dbReference type="SUPFAM" id="SSF52200">
    <property type="entry name" value="Toll/Interleukin receptor TIR domain"/>
    <property type="match status" value="1"/>
</dbReference>
<dbReference type="SMART" id="SM00255">
    <property type="entry name" value="TIR"/>
    <property type="match status" value="1"/>
</dbReference>
<dbReference type="Pfam" id="PF23282">
    <property type="entry name" value="WHD_ROQ1"/>
    <property type="match status" value="1"/>
</dbReference>
<keyword evidence="2" id="KW-0677">Repeat</keyword>
<dbReference type="InterPro" id="IPR002182">
    <property type="entry name" value="NB-ARC"/>
</dbReference>
<protein>
    <submittedName>
        <fullName evidence="6">Disease resistance protein (TIR-NBS-LRR class) family</fullName>
    </submittedName>
</protein>
<dbReference type="Gene3D" id="3.40.50.300">
    <property type="entry name" value="P-loop containing nucleotide triphosphate hydrolases"/>
    <property type="match status" value="1"/>
</dbReference>
<dbReference type="PRINTS" id="PR00364">
    <property type="entry name" value="DISEASERSIST"/>
</dbReference>
<organism evidence="6 7">
    <name type="scientific">Actinidia rufa</name>
    <dbReference type="NCBI Taxonomy" id="165716"/>
    <lineage>
        <taxon>Eukaryota</taxon>
        <taxon>Viridiplantae</taxon>
        <taxon>Streptophyta</taxon>
        <taxon>Embryophyta</taxon>
        <taxon>Tracheophyta</taxon>
        <taxon>Spermatophyta</taxon>
        <taxon>Magnoliopsida</taxon>
        <taxon>eudicotyledons</taxon>
        <taxon>Gunneridae</taxon>
        <taxon>Pentapetalae</taxon>
        <taxon>asterids</taxon>
        <taxon>Ericales</taxon>
        <taxon>Actinidiaceae</taxon>
        <taxon>Actinidia</taxon>
    </lineage>
</organism>
<dbReference type="PANTHER" id="PTHR11017">
    <property type="entry name" value="LEUCINE-RICH REPEAT-CONTAINING PROTEIN"/>
    <property type="match status" value="1"/>
</dbReference>
<keyword evidence="7" id="KW-1185">Reference proteome</keyword>
<dbReference type="InterPro" id="IPR000157">
    <property type="entry name" value="TIR_dom"/>
</dbReference>
<dbReference type="EMBL" id="BJWL01000149">
    <property type="protein sequence ID" value="GFS31634.1"/>
    <property type="molecule type" value="Genomic_DNA"/>
</dbReference>
<dbReference type="InterPro" id="IPR035897">
    <property type="entry name" value="Toll_tir_struct_dom_sf"/>
</dbReference>
<keyword evidence="4" id="KW-0520">NAD</keyword>
<dbReference type="InterPro" id="IPR042197">
    <property type="entry name" value="Apaf_helical"/>
</dbReference>
<evidence type="ECO:0000256" key="4">
    <source>
        <dbReference type="ARBA" id="ARBA00023027"/>
    </source>
</evidence>
<dbReference type="InterPro" id="IPR032675">
    <property type="entry name" value="LRR_dom_sf"/>
</dbReference>
<dbReference type="PROSITE" id="PS50104">
    <property type="entry name" value="TIR"/>
    <property type="match status" value="1"/>
</dbReference>
<sequence>MTAVKSQEASSSNSPCSYHVFLSFRGEDTRKTFTDHLYAALVRAGFRTFRDDDGIERGEDIKSELQKAIQESRISIVVFSKDYASSSWCLDELVMILNCKRTSKHMVLPVFYDVDPSQVRKQMGCFEEAFSRHEQRFEGETVERKKEGKGKVEVWREALREVANLAGMNLPNQADGYESRFIQKIIKVIEDKLSRTVLDIAPYPIGIHSRSENIQLWLEDGSTDVGIAAICGMGGIGKTTIAKYLYNLNLSRFEGSSFLANVREIAKQQDGLIRLQRQLLSDILNGRKEKIYSVDEGIIKIRDSICGKKVLIVLDDVEKRDQLDTVLGMCDWIFPGSKIVITTRHEGLLKNIEVSKVYRLEILDSEESLKLFSLHAFGQNHPIDDYMEASEKVVNHCGGLPLAIKILGSSLSGKPLNIWKSQLEKLKTIPDSEIFKKLRLSYDSLQDDHDKELFLHVACFFVGKDKDLSVTILDGCDFYAMVGIQNLIDRCLLTVDKSNKLVMHHLLQEMGKEIVRRESSKEPGERSRLWNSKDSINVLKENMGTRKIEGLIVDMHLLKKDDSPLEFFGVNRKRSFEEVINKSSLSNVWNSVKRFRFDIFYYQSLGTAPGISNPVVLETEAFSRMHKLKLLQLYHVRMNGSYEKFPKGLRWLCWHGFHFKYIPSDFPLKSLVALDMRYSSLTNIFSETQVLELLKILDLSHSHNLANTPNFSKLPNLERLILIDCAMLFEVHESIGYLERLVLLNLKDCKNMKKLPRSMAMVKSLEMLDISGCSNLEEFPKQIWNLQSLTVLNVDGITINQSLSTGGEIKAWHSYIQPPLLKLRKTPEISWAALPRSLARLSLANCNLSEDAFPRDFSNLSSLQVLDLSDNPIRSLPDFIRGLMGLQTLCVKSCTRLQSLTGLPKIEELVIGHNTLLEKITFLPNPHRLTTLSSSIYDFDNLVEFMGLFKLEPIEKVDDAIVNNLGFSILRSRCIPAVKLYSSLTHTLLRKLPLQGCHEEHIFCVFLPGSKVPPWFSVTNIGSSISFVVPSLLNFRIQGLCVCSVYEFCNVYDCEPHTIISNTTKSLVWIHRPLVFGIPEADENMIWLSYWKFENQLEGGDELNVSVVGGEGFQVKEVGVRIVYKEEQEEKSSIQIQSTSEAAASQQIILYGNVVPGTVSAQPARLNFYRLGTHYRNCRYCPLSYGDPKSQ</sequence>
<feature type="domain" description="TIR" evidence="5">
    <location>
        <begin position="16"/>
        <end position="193"/>
    </location>
</feature>
<reference evidence="7" key="1">
    <citation type="submission" date="2019-07" db="EMBL/GenBank/DDBJ databases">
        <title>De Novo Assembly of kiwifruit Actinidia rufa.</title>
        <authorList>
            <person name="Sugita-Konishi S."/>
            <person name="Sato K."/>
            <person name="Mori E."/>
            <person name="Abe Y."/>
            <person name="Kisaki G."/>
            <person name="Hamano K."/>
            <person name="Suezawa K."/>
            <person name="Otani M."/>
            <person name="Fukuda T."/>
            <person name="Manabe T."/>
            <person name="Gomi K."/>
            <person name="Tabuchi M."/>
            <person name="Akimitsu K."/>
            <person name="Kataoka I."/>
        </authorList>
    </citation>
    <scope>NUCLEOTIDE SEQUENCE [LARGE SCALE GENOMIC DNA]</scope>
    <source>
        <strain evidence="7">cv. Fuchu</strain>
    </source>
</reference>
<dbReference type="InterPro" id="IPR044974">
    <property type="entry name" value="Disease_R_plants"/>
</dbReference>
<dbReference type="AlphaFoldDB" id="A0A7J0DBG1"/>
<comment type="caution">
    <text evidence="6">The sequence shown here is derived from an EMBL/GenBank/DDBJ whole genome shotgun (WGS) entry which is preliminary data.</text>
</comment>
<accession>A0A7J0DBG1</accession>
<dbReference type="PANTHER" id="PTHR11017:SF267">
    <property type="entry name" value="TMV RESISTANCE PROTEIN N-LIKE"/>
    <property type="match status" value="1"/>
</dbReference>
<dbReference type="InterPro" id="IPR001611">
    <property type="entry name" value="Leu-rich_rpt"/>
</dbReference>
<dbReference type="GO" id="GO:0007165">
    <property type="term" value="P:signal transduction"/>
    <property type="evidence" value="ECO:0007669"/>
    <property type="project" value="InterPro"/>
</dbReference>
<gene>
    <name evidence="6" type="ORF">Acr_00g0018410</name>
</gene>
<keyword evidence="3" id="KW-0611">Plant defense</keyword>
<dbReference type="Pfam" id="PF00931">
    <property type="entry name" value="NB-ARC"/>
    <property type="match status" value="1"/>
</dbReference>